<dbReference type="SUPFAM" id="SSF53850">
    <property type="entry name" value="Periplasmic binding protein-like II"/>
    <property type="match status" value="1"/>
</dbReference>
<accession>A0A4R1BKW3</accession>
<dbReference type="Pfam" id="PF01547">
    <property type="entry name" value="SBP_bac_1"/>
    <property type="match status" value="1"/>
</dbReference>
<sequence length="435" mass="48890">MARGVRGRGLTRREFLITGLGAGAGLVLLGGCGGDTSEAEGEIQLNFATWGIDAELEAFQNIINQYEAENPDVSINLTHVPSDYYEQLDTRLAAGNAPDIVRMQYQQIGRYSSEGALVDLTPYLSEGDGDEFEPAFWQAVGYEDRVYGLPHHTDTFALFYNADYFEQLGVEVPQSLEECWSWEEFTNLARQIKEETNATFGFAMNWQESNPYRWMPFLYQRGGQFLNDDLSAPQINTPEGIDTIAWTQSWFEEDLVPPNTSVKSTEEIHALFANGTIGMMLNGDWYLPYLEDHMTNFEYGVTYMPCNIEKASDMGGNALAVSKDSNHPEVAADFIKFVVNEDNMRNFVTSATFIPVRTSLLEQELDYRIRPDAMEIFLEQARTIPEHMASVQTLPEFNQINQVMADELELAFVAGQDPRTTAQKIEEGTANALGN</sequence>
<comment type="caution">
    <text evidence="4">The sequence shown here is derived from an EMBL/GenBank/DDBJ whole genome shotgun (WGS) entry which is preliminary data.</text>
</comment>
<dbReference type="Proteomes" id="UP000295244">
    <property type="component" value="Unassembled WGS sequence"/>
</dbReference>
<dbReference type="OrthoDB" id="7918484at2"/>
<dbReference type="InterPro" id="IPR006059">
    <property type="entry name" value="SBP"/>
</dbReference>
<keyword evidence="3" id="KW-0732">Signal</keyword>
<dbReference type="Gene3D" id="3.40.190.10">
    <property type="entry name" value="Periplasmic binding protein-like II"/>
    <property type="match status" value="1"/>
</dbReference>
<keyword evidence="2" id="KW-0813">Transport</keyword>
<gene>
    <name evidence="4" type="ORF">E0L93_06505</name>
</gene>
<dbReference type="GO" id="GO:0055052">
    <property type="term" value="C:ATP-binding cassette (ABC) transporter complex, substrate-binding subunit-containing"/>
    <property type="evidence" value="ECO:0007669"/>
    <property type="project" value="TreeGrafter"/>
</dbReference>
<evidence type="ECO:0000256" key="2">
    <source>
        <dbReference type="ARBA" id="ARBA00022448"/>
    </source>
</evidence>
<keyword evidence="5" id="KW-1185">Reference proteome</keyword>
<protein>
    <submittedName>
        <fullName evidence="4">Sugar ABC transporter substrate-binding protein</fullName>
    </submittedName>
</protein>
<evidence type="ECO:0000313" key="4">
    <source>
        <dbReference type="EMBL" id="TCJ18065.1"/>
    </source>
</evidence>
<organism evidence="4 5">
    <name type="scientific">Rubrobacter taiwanensis</name>
    <dbReference type="NCBI Taxonomy" id="185139"/>
    <lineage>
        <taxon>Bacteria</taxon>
        <taxon>Bacillati</taxon>
        <taxon>Actinomycetota</taxon>
        <taxon>Rubrobacteria</taxon>
        <taxon>Rubrobacterales</taxon>
        <taxon>Rubrobacteraceae</taxon>
        <taxon>Rubrobacter</taxon>
    </lineage>
</organism>
<dbReference type="CDD" id="cd13585">
    <property type="entry name" value="PBP2_TMBP_like"/>
    <property type="match status" value="1"/>
</dbReference>
<dbReference type="AlphaFoldDB" id="A0A4R1BKW3"/>
<evidence type="ECO:0000256" key="3">
    <source>
        <dbReference type="ARBA" id="ARBA00022729"/>
    </source>
</evidence>
<dbReference type="InterPro" id="IPR006311">
    <property type="entry name" value="TAT_signal"/>
</dbReference>
<comment type="similarity">
    <text evidence="1">Belongs to the bacterial solute-binding protein 1 family.</text>
</comment>
<evidence type="ECO:0000256" key="1">
    <source>
        <dbReference type="ARBA" id="ARBA00008520"/>
    </source>
</evidence>
<dbReference type="GO" id="GO:0042956">
    <property type="term" value="P:maltodextrin transmembrane transport"/>
    <property type="evidence" value="ECO:0007669"/>
    <property type="project" value="TreeGrafter"/>
</dbReference>
<reference evidence="4 5" key="1">
    <citation type="submission" date="2019-03" db="EMBL/GenBank/DDBJ databases">
        <title>Whole genome sequence of a novel Rubrobacter taiwanensis strain, isolated from Yellowstone National Park.</title>
        <authorList>
            <person name="Freed S."/>
            <person name="Ramaley R.F."/>
            <person name="Kyndt J.A."/>
        </authorList>
    </citation>
    <scope>NUCLEOTIDE SEQUENCE [LARGE SCALE GENOMIC DNA]</scope>
    <source>
        <strain evidence="4 5">Yellowstone</strain>
    </source>
</reference>
<dbReference type="RefSeq" id="WP_132690135.1">
    <property type="nucleotide sequence ID" value="NZ_SKBU01000013.1"/>
</dbReference>
<proteinExistence type="inferred from homology"/>
<dbReference type="PANTHER" id="PTHR30061">
    <property type="entry name" value="MALTOSE-BINDING PERIPLASMIC PROTEIN"/>
    <property type="match status" value="1"/>
</dbReference>
<name>A0A4R1BKW3_9ACTN</name>
<dbReference type="PROSITE" id="PS51257">
    <property type="entry name" value="PROKAR_LIPOPROTEIN"/>
    <property type="match status" value="1"/>
</dbReference>
<dbReference type="GO" id="GO:1901982">
    <property type="term" value="F:maltose binding"/>
    <property type="evidence" value="ECO:0007669"/>
    <property type="project" value="TreeGrafter"/>
</dbReference>
<evidence type="ECO:0000313" key="5">
    <source>
        <dbReference type="Proteomes" id="UP000295244"/>
    </source>
</evidence>
<dbReference type="PROSITE" id="PS51318">
    <property type="entry name" value="TAT"/>
    <property type="match status" value="1"/>
</dbReference>
<dbReference type="EMBL" id="SKBU01000013">
    <property type="protein sequence ID" value="TCJ18065.1"/>
    <property type="molecule type" value="Genomic_DNA"/>
</dbReference>
<dbReference type="PANTHER" id="PTHR30061:SF50">
    <property type="entry name" value="MALTOSE_MALTODEXTRIN-BINDING PERIPLASMIC PROTEIN"/>
    <property type="match status" value="1"/>
</dbReference>
<dbReference type="GO" id="GO:0015768">
    <property type="term" value="P:maltose transport"/>
    <property type="evidence" value="ECO:0007669"/>
    <property type="project" value="TreeGrafter"/>
</dbReference>